<keyword evidence="1 4" id="KW-0378">Hydrolase</keyword>
<dbReference type="RefSeq" id="WP_097160210.1">
    <property type="nucleotide sequence ID" value="NZ_JBEPMQ010000011.1"/>
</dbReference>
<evidence type="ECO:0000256" key="4">
    <source>
        <dbReference type="PROSITE-ProRule" id="PRU01161"/>
    </source>
</evidence>
<dbReference type="InterPro" id="IPR050301">
    <property type="entry name" value="NTE"/>
</dbReference>
<keyword evidence="5" id="KW-0812">Transmembrane</keyword>
<dbReference type="PANTHER" id="PTHR14226:SF25">
    <property type="entry name" value="PHOSPHOESTERASE"/>
    <property type="match status" value="1"/>
</dbReference>
<dbReference type="GO" id="GO:0016042">
    <property type="term" value="P:lipid catabolic process"/>
    <property type="evidence" value="ECO:0007669"/>
    <property type="project" value="UniProtKB-UniRule"/>
</dbReference>
<feature type="active site" description="Proton acceptor" evidence="4">
    <location>
        <position position="160"/>
    </location>
</feature>
<name>A0A285D553_9BACI</name>
<dbReference type="InterPro" id="IPR002641">
    <property type="entry name" value="PNPLA_dom"/>
</dbReference>
<feature type="short sequence motif" description="GXGXXG" evidence="4">
    <location>
        <begin position="10"/>
        <end position="15"/>
    </location>
</feature>
<feature type="short sequence motif" description="DGA/G" evidence="4">
    <location>
        <begin position="160"/>
        <end position="162"/>
    </location>
</feature>
<dbReference type="SUPFAM" id="SSF52151">
    <property type="entry name" value="FabD/lysophospholipase-like"/>
    <property type="match status" value="1"/>
</dbReference>
<dbReference type="EMBL" id="OAOP01000010">
    <property type="protein sequence ID" value="SNX74944.1"/>
    <property type="molecule type" value="Genomic_DNA"/>
</dbReference>
<feature type="domain" description="PNPLA" evidence="6">
    <location>
        <begin position="6"/>
        <end position="173"/>
    </location>
</feature>
<dbReference type="InterPro" id="IPR037483">
    <property type="entry name" value="YjjU-like"/>
</dbReference>
<evidence type="ECO:0000256" key="5">
    <source>
        <dbReference type="SAM" id="Phobius"/>
    </source>
</evidence>
<proteinExistence type="predicted"/>
<evidence type="ECO:0000313" key="8">
    <source>
        <dbReference type="Proteomes" id="UP000219546"/>
    </source>
</evidence>
<evidence type="ECO:0000313" key="7">
    <source>
        <dbReference type="EMBL" id="SNX74944.1"/>
    </source>
</evidence>
<keyword evidence="8" id="KW-1185">Reference proteome</keyword>
<feature type="active site" description="Nucleophile" evidence="4">
    <location>
        <position position="39"/>
    </location>
</feature>
<feature type="transmembrane region" description="Helical" evidence="5">
    <location>
        <begin position="31"/>
        <end position="49"/>
    </location>
</feature>
<dbReference type="Gene3D" id="3.40.1090.10">
    <property type="entry name" value="Cytosolic phospholipase A2 catalytic domain"/>
    <property type="match status" value="2"/>
</dbReference>
<dbReference type="CDD" id="cd07208">
    <property type="entry name" value="Pat_hypo_Ecoli_yjju_like"/>
    <property type="match status" value="1"/>
</dbReference>
<dbReference type="Pfam" id="PF19890">
    <property type="entry name" value="DUF6363"/>
    <property type="match status" value="1"/>
</dbReference>
<dbReference type="PANTHER" id="PTHR14226">
    <property type="entry name" value="NEUROPATHY TARGET ESTERASE/SWISS CHEESE D.MELANOGASTER"/>
    <property type="match status" value="1"/>
</dbReference>
<evidence type="ECO:0000256" key="3">
    <source>
        <dbReference type="ARBA" id="ARBA00023098"/>
    </source>
</evidence>
<organism evidence="7 8">
    <name type="scientific">Bacillus oleivorans</name>
    <dbReference type="NCBI Taxonomy" id="1448271"/>
    <lineage>
        <taxon>Bacteria</taxon>
        <taxon>Bacillati</taxon>
        <taxon>Bacillota</taxon>
        <taxon>Bacilli</taxon>
        <taxon>Bacillales</taxon>
        <taxon>Bacillaceae</taxon>
        <taxon>Bacillus</taxon>
    </lineage>
</organism>
<keyword evidence="3 4" id="KW-0443">Lipid metabolism</keyword>
<gene>
    <name evidence="7" type="ORF">SAMN05877753_110176</name>
</gene>
<sequence>MKNIGLVLEGGGLRGVYTAGVLEFFMEKDLYFPYVIGVSAGAGMAASYLSRQKGRNWKVNIDLAIDPRYVSFRNWIRNKEVFGMDFIFDEIPNQLVPFDYDTFLKAEEHFIIGTTDCETGEPVYYSKDEHGEHMLKIIRASSSLPFLAPSVEYDNRKLLDGGIIDPIPIRKAQKDGNIKNVVIMTKPPHYRKKKSKLSMMLKYLSKKQPKIGEVLLTRHTLYNETLQYLQAEKERGNVFIIQPSVDIPVSRIERNQEKLIQLYELGMKDAEKLYQDLNLFIFQK</sequence>
<keyword evidence="5" id="KW-0472">Membrane</keyword>
<protein>
    <submittedName>
        <fullName evidence="7">Predicted patatin/cPLA2 family phospholipase</fullName>
    </submittedName>
</protein>
<dbReference type="InterPro" id="IPR045943">
    <property type="entry name" value="DUF6363"/>
</dbReference>
<dbReference type="OrthoDB" id="9802424at2"/>
<dbReference type="GO" id="GO:0016787">
    <property type="term" value="F:hydrolase activity"/>
    <property type="evidence" value="ECO:0007669"/>
    <property type="project" value="UniProtKB-UniRule"/>
</dbReference>
<evidence type="ECO:0000259" key="6">
    <source>
        <dbReference type="PROSITE" id="PS51635"/>
    </source>
</evidence>
<dbReference type="Pfam" id="PF01734">
    <property type="entry name" value="Patatin"/>
    <property type="match status" value="1"/>
</dbReference>
<feature type="short sequence motif" description="GXSXG" evidence="4">
    <location>
        <begin position="37"/>
        <end position="41"/>
    </location>
</feature>
<keyword evidence="5" id="KW-1133">Transmembrane helix</keyword>
<reference evidence="7 8" key="1">
    <citation type="submission" date="2017-08" db="EMBL/GenBank/DDBJ databases">
        <authorList>
            <person name="de Groot N.N."/>
        </authorList>
    </citation>
    <scope>NUCLEOTIDE SEQUENCE [LARGE SCALE GENOMIC DNA]</scope>
    <source>
        <strain evidence="7 8">JC228</strain>
    </source>
</reference>
<dbReference type="AlphaFoldDB" id="A0A285D553"/>
<dbReference type="InterPro" id="IPR016035">
    <property type="entry name" value="Acyl_Trfase/lysoPLipase"/>
</dbReference>
<dbReference type="Proteomes" id="UP000219546">
    <property type="component" value="Unassembled WGS sequence"/>
</dbReference>
<keyword evidence="2 4" id="KW-0442">Lipid degradation</keyword>
<evidence type="ECO:0000256" key="2">
    <source>
        <dbReference type="ARBA" id="ARBA00022963"/>
    </source>
</evidence>
<dbReference type="PROSITE" id="PS51635">
    <property type="entry name" value="PNPLA"/>
    <property type="match status" value="1"/>
</dbReference>
<accession>A0A285D553</accession>
<evidence type="ECO:0000256" key="1">
    <source>
        <dbReference type="ARBA" id="ARBA00022801"/>
    </source>
</evidence>